<comment type="caution">
    <text evidence="3">The sequence shown here is derived from an EMBL/GenBank/DDBJ whole genome shotgun (WGS) entry which is preliminary data.</text>
</comment>
<keyword evidence="2" id="KW-0472">Membrane</keyword>
<keyword evidence="2" id="KW-1133">Transmembrane helix</keyword>
<feature type="transmembrane region" description="Helical" evidence="2">
    <location>
        <begin position="6"/>
        <end position="23"/>
    </location>
</feature>
<proteinExistence type="predicted"/>
<accession>A0ABX3VSF8</accession>
<feature type="region of interest" description="Disordered" evidence="1">
    <location>
        <begin position="47"/>
        <end position="70"/>
    </location>
</feature>
<organism evidence="3 4">
    <name type="scientific">Mycobacterium paraense</name>
    <dbReference type="NCBI Taxonomy" id="767916"/>
    <lineage>
        <taxon>Bacteria</taxon>
        <taxon>Bacillati</taxon>
        <taxon>Actinomycetota</taxon>
        <taxon>Actinomycetes</taxon>
        <taxon>Mycobacteriales</taxon>
        <taxon>Mycobacteriaceae</taxon>
        <taxon>Mycobacterium</taxon>
        <taxon>Mycobacterium simiae complex</taxon>
    </lineage>
</organism>
<feature type="transmembrane region" description="Helical" evidence="2">
    <location>
        <begin position="190"/>
        <end position="210"/>
    </location>
</feature>
<sequence length="217" mass="23025">MLDWSRYWWCSALFVPGFALLAIGRRRHDLLMMARAAQQNLEHQLDASGSGAGVAGSQPPLQANPAPGTRSRKPAGAVAWIGVVFAMILAFVGLRVAVQGVLPEALDSGTPATATVVSCVPRESQGIKGYRCDVRWTVNGVSRTGPFHPTAKWGGGWVAVERNPLPVGSQLDVHVRGGSAYQPANLALDVALIAGGLALIAAGVVLYLYLRRIYSSR</sequence>
<dbReference type="Proteomes" id="UP000193801">
    <property type="component" value="Unassembled WGS sequence"/>
</dbReference>
<protein>
    <recommendedName>
        <fullName evidence="5">DUF3592 domain-containing protein</fullName>
    </recommendedName>
</protein>
<keyword evidence="2" id="KW-0812">Transmembrane</keyword>
<keyword evidence="4" id="KW-1185">Reference proteome</keyword>
<evidence type="ECO:0000256" key="1">
    <source>
        <dbReference type="SAM" id="MobiDB-lite"/>
    </source>
</evidence>
<name>A0ABX3VSF8_9MYCO</name>
<evidence type="ECO:0000313" key="4">
    <source>
        <dbReference type="Proteomes" id="UP000193801"/>
    </source>
</evidence>
<evidence type="ECO:0000313" key="3">
    <source>
        <dbReference type="EMBL" id="ORW33440.1"/>
    </source>
</evidence>
<evidence type="ECO:0008006" key="5">
    <source>
        <dbReference type="Google" id="ProtNLM"/>
    </source>
</evidence>
<gene>
    <name evidence="3" type="ORF">AWB91_07675</name>
</gene>
<evidence type="ECO:0000256" key="2">
    <source>
        <dbReference type="SAM" id="Phobius"/>
    </source>
</evidence>
<feature type="transmembrane region" description="Helical" evidence="2">
    <location>
        <begin position="77"/>
        <end position="98"/>
    </location>
</feature>
<dbReference type="EMBL" id="LQPK01000004">
    <property type="protein sequence ID" value="ORW33440.1"/>
    <property type="molecule type" value="Genomic_DNA"/>
</dbReference>
<reference evidence="3 4" key="1">
    <citation type="journal article" date="2015" name="Emerg. Microbes Infect.">
        <title>Characterization of 17 strains belonging to the Mycobacterium simiae complex and description of Mycobacterium paraense sp. nov.</title>
        <authorList>
            <person name="Fusco da Costa A.R."/>
            <person name="Fedrizzi T."/>
            <person name="Lopes M.L."/>
            <person name="Pecorari M."/>
            <person name="Oliveira da Costa W.L."/>
            <person name="Giacobazzi E."/>
            <person name="da Costa Bahia J.R."/>
            <person name="De Sanctis V."/>
            <person name="Batista Lima K.V."/>
            <person name="Bertorelli R."/>
            <person name="Grottola A."/>
            <person name="Fabio A."/>
            <person name="Mariottini A."/>
            <person name="Ferretti P."/>
            <person name="Di Leva F."/>
            <person name="Fregni Serpini G."/>
            <person name="Tagliazucchi S."/>
            <person name="Rumpianesi F."/>
            <person name="Jousson O."/>
            <person name="Segata N."/>
            <person name="Tortoli E."/>
        </authorList>
    </citation>
    <scope>NUCLEOTIDE SEQUENCE [LARGE SCALE GENOMIC DNA]</scope>
    <source>
        <strain evidence="3 4">FI-07156</strain>
    </source>
</reference>